<dbReference type="Pfam" id="PF00067">
    <property type="entry name" value="p450"/>
    <property type="match status" value="1"/>
</dbReference>
<evidence type="ECO:0000256" key="4">
    <source>
        <dbReference type="ARBA" id="ARBA00023004"/>
    </source>
</evidence>
<accession>A0AA39V6B2</accession>
<dbReference type="AlphaFoldDB" id="A0AA39V6B2"/>
<dbReference type="InterPro" id="IPR001128">
    <property type="entry name" value="Cyt_P450"/>
</dbReference>
<dbReference type="EMBL" id="JAFEKC020000022">
    <property type="protein sequence ID" value="KAK0507765.1"/>
    <property type="molecule type" value="Genomic_DNA"/>
</dbReference>
<evidence type="ECO:0000256" key="5">
    <source>
        <dbReference type="PIRSR" id="PIRSR602401-1"/>
    </source>
</evidence>
<evidence type="ECO:0008006" key="9">
    <source>
        <dbReference type="Google" id="ProtNLM"/>
    </source>
</evidence>
<keyword evidence="6" id="KW-0812">Transmembrane</keyword>
<keyword evidence="6" id="KW-0472">Membrane</keyword>
<dbReference type="InterPro" id="IPR002401">
    <property type="entry name" value="Cyt_P450_E_grp-I"/>
</dbReference>
<dbReference type="GO" id="GO:0004497">
    <property type="term" value="F:monooxygenase activity"/>
    <property type="evidence" value="ECO:0007669"/>
    <property type="project" value="InterPro"/>
</dbReference>
<dbReference type="Proteomes" id="UP001166286">
    <property type="component" value="Unassembled WGS sequence"/>
</dbReference>
<dbReference type="Gene3D" id="1.10.630.10">
    <property type="entry name" value="Cytochrome P450"/>
    <property type="match status" value="1"/>
</dbReference>
<dbReference type="GO" id="GO:0005506">
    <property type="term" value="F:iron ion binding"/>
    <property type="evidence" value="ECO:0007669"/>
    <property type="project" value="InterPro"/>
</dbReference>
<organism evidence="7 8">
    <name type="scientific">Cladonia borealis</name>
    <dbReference type="NCBI Taxonomy" id="184061"/>
    <lineage>
        <taxon>Eukaryota</taxon>
        <taxon>Fungi</taxon>
        <taxon>Dikarya</taxon>
        <taxon>Ascomycota</taxon>
        <taxon>Pezizomycotina</taxon>
        <taxon>Lecanoromycetes</taxon>
        <taxon>OSLEUM clade</taxon>
        <taxon>Lecanoromycetidae</taxon>
        <taxon>Lecanorales</taxon>
        <taxon>Lecanorineae</taxon>
        <taxon>Cladoniaceae</taxon>
        <taxon>Cladonia</taxon>
    </lineage>
</organism>
<dbReference type="PRINTS" id="PR00385">
    <property type="entry name" value="P450"/>
</dbReference>
<proteinExistence type="inferred from homology"/>
<dbReference type="PANTHER" id="PTHR24305">
    <property type="entry name" value="CYTOCHROME P450"/>
    <property type="match status" value="1"/>
</dbReference>
<dbReference type="PANTHER" id="PTHR24305:SF232">
    <property type="entry name" value="P450, PUTATIVE (EUROFUNG)-RELATED"/>
    <property type="match status" value="1"/>
</dbReference>
<evidence type="ECO:0000256" key="1">
    <source>
        <dbReference type="ARBA" id="ARBA00001971"/>
    </source>
</evidence>
<dbReference type="InterPro" id="IPR036396">
    <property type="entry name" value="Cyt_P450_sf"/>
</dbReference>
<dbReference type="CDD" id="cd11060">
    <property type="entry name" value="CYP57A1-like"/>
    <property type="match status" value="1"/>
</dbReference>
<keyword evidence="3 5" id="KW-0479">Metal-binding</keyword>
<dbReference type="GO" id="GO:0016705">
    <property type="term" value="F:oxidoreductase activity, acting on paired donors, with incorporation or reduction of molecular oxygen"/>
    <property type="evidence" value="ECO:0007669"/>
    <property type="project" value="InterPro"/>
</dbReference>
<evidence type="ECO:0000313" key="8">
    <source>
        <dbReference type="Proteomes" id="UP001166286"/>
    </source>
</evidence>
<evidence type="ECO:0000313" key="7">
    <source>
        <dbReference type="EMBL" id="KAK0507765.1"/>
    </source>
</evidence>
<protein>
    <recommendedName>
        <fullName evidence="9">Pisatin demethylase</fullName>
    </recommendedName>
</protein>
<feature type="binding site" description="axial binding residue" evidence="5">
    <location>
        <position position="457"/>
    </location>
    <ligand>
        <name>heme</name>
        <dbReference type="ChEBI" id="CHEBI:30413"/>
    </ligand>
    <ligandPart>
        <name>Fe</name>
        <dbReference type="ChEBI" id="CHEBI:18248"/>
    </ligandPart>
</feature>
<dbReference type="SUPFAM" id="SSF48264">
    <property type="entry name" value="Cytochrome P450"/>
    <property type="match status" value="1"/>
</dbReference>
<evidence type="ECO:0000256" key="2">
    <source>
        <dbReference type="ARBA" id="ARBA00010617"/>
    </source>
</evidence>
<gene>
    <name evidence="7" type="ORF">JMJ35_009654</name>
</gene>
<comment type="cofactor">
    <cofactor evidence="1 5">
        <name>heme</name>
        <dbReference type="ChEBI" id="CHEBI:30413"/>
    </cofactor>
</comment>
<comment type="caution">
    <text evidence="7">The sequence shown here is derived from an EMBL/GenBank/DDBJ whole genome shotgun (WGS) entry which is preliminary data.</text>
</comment>
<dbReference type="InterPro" id="IPR050121">
    <property type="entry name" value="Cytochrome_P450_monoxygenase"/>
</dbReference>
<feature type="transmembrane region" description="Helical" evidence="6">
    <location>
        <begin position="16"/>
        <end position="37"/>
    </location>
</feature>
<keyword evidence="4 5" id="KW-0408">Iron</keyword>
<keyword evidence="8" id="KW-1185">Reference proteome</keyword>
<reference evidence="7" key="1">
    <citation type="submission" date="2023-03" db="EMBL/GenBank/DDBJ databases">
        <title>Complete genome of Cladonia borealis.</title>
        <authorList>
            <person name="Park H."/>
        </authorList>
    </citation>
    <scope>NUCLEOTIDE SEQUENCE</scope>
    <source>
        <strain evidence="7">ANT050790</strain>
    </source>
</reference>
<name>A0AA39V6B2_9LECA</name>
<evidence type="ECO:0000256" key="3">
    <source>
        <dbReference type="ARBA" id="ARBA00022723"/>
    </source>
</evidence>
<comment type="similarity">
    <text evidence="2">Belongs to the cytochrome P450 family.</text>
</comment>
<keyword evidence="6" id="KW-1133">Transmembrane helix</keyword>
<dbReference type="PRINTS" id="PR00463">
    <property type="entry name" value="EP450I"/>
</dbReference>
<evidence type="ECO:0000256" key="6">
    <source>
        <dbReference type="SAM" id="Phobius"/>
    </source>
</evidence>
<sequence>MIAPYLKVPHYGALPLYIPLFVLSVTCKIFIFLKLCYLRRQTLSSVPGPKWASWTRFWIIRILASGNCAEKFVDINKRYGSLARIGPKHLLTSDPALIHRILGVRSGYTRGPWFDSLRIDPHSPNVVSERNEENHKRLRYKLSACYKSESVNAMEPMIDEQIVNWIYRAKNDWISEPSRARPFDIGKRIQFLTVDIITKICLGTALGCVASDSDKYKFLETVERGSSVCQYFSVLLEFNSLLYYLTKIPILGPRLIPQASDASGIGRIMGIVRSAIDQHTPASTNNDSGMLGSFLEKGVPRVDAEMAVTLVAGADTTSTALQSTLLAIISNPQVYQNLKEEIRTAVDSNIVSFPIQDMEAKRLGYLQACIFEGLRKFPPIGQLRERIVPPEGDEIQGHRIPGGTFIGINAWGTQLDESYGDDPEIFRPERWLIKDQSQLRAMFQTHELIFSYGSSKCLGMPIAMMELSKMIFELLRHFDIAIANPYKPWTSLCYGIFFQKDFNVYLNQAKWDVNP</sequence>
<dbReference type="GO" id="GO:0020037">
    <property type="term" value="F:heme binding"/>
    <property type="evidence" value="ECO:0007669"/>
    <property type="project" value="InterPro"/>
</dbReference>
<keyword evidence="5" id="KW-0349">Heme</keyword>